<evidence type="ECO:0000256" key="1">
    <source>
        <dbReference type="SAM" id="SignalP"/>
    </source>
</evidence>
<feature type="domain" description="Outer membrane protein SusF/SusE-like C-terminal" evidence="3">
    <location>
        <begin position="179"/>
        <end position="275"/>
    </location>
</feature>
<reference evidence="4 5" key="1">
    <citation type="submission" date="2024-09" db="EMBL/GenBank/DDBJ databases">
        <authorList>
            <person name="Sun Q."/>
            <person name="Mori K."/>
        </authorList>
    </citation>
    <scope>NUCLEOTIDE SEQUENCE [LARGE SCALE GENOMIC DNA]</scope>
    <source>
        <strain evidence="4 5">ATCC 51272</strain>
    </source>
</reference>
<dbReference type="Gene3D" id="2.60.40.3610">
    <property type="match status" value="1"/>
</dbReference>
<sequence>MKTIFKSAFLLLCAVGLFTACEDDNDSNPTLQIPKTFQLNTPAVSENNVVDLAHSQFVNLTCSQPNYGGFPVYTQYTVDVATKADMSDAVTLSQTFTSTQLVLDANEVASTMTNLELNAGKKAEDFPLTVPVYFRATAKIVNASTKQAMDTTQVVSNVVSLKNVKLAYSLPAAQAPSALYITGNFCGWSWDSPLTMTEVNGSRDNDNTTAKFWHMVYIDASGIKFNTATAWDGGEVGFAGITIDPESELGTDIQDGGGNIASKNPGWYLMIVTAKVSGRDVSYTVTFNKPEVRLIGVAIGGWDEGKGEAFSVPATADGEFVSPALPALPGTDEGGCVRMYAKVPGYDWWKSEFIVGIDGDKISYRGNGGDQARVGCTAGQKIYLNFSKDTGSIK</sequence>
<gene>
    <name evidence="4" type="ORF">ACFFK8_12270</name>
</gene>
<evidence type="ECO:0000259" key="3">
    <source>
        <dbReference type="Pfam" id="PF16411"/>
    </source>
</evidence>
<name>A0ABV5ZQW5_9BACT</name>
<dbReference type="PROSITE" id="PS51257">
    <property type="entry name" value="PROKAR_LIPOPROTEIN"/>
    <property type="match status" value="1"/>
</dbReference>
<dbReference type="Gene3D" id="2.60.40.3620">
    <property type="match status" value="1"/>
</dbReference>
<keyword evidence="1" id="KW-0732">Signal</keyword>
<feature type="signal peptide" evidence="1">
    <location>
        <begin position="1"/>
        <end position="22"/>
    </location>
</feature>
<feature type="domain" description="SusE outer membrane protein" evidence="2">
    <location>
        <begin position="24"/>
        <end position="123"/>
    </location>
</feature>
<dbReference type="CDD" id="cd12966">
    <property type="entry name" value="CBM-Ec_CBM-Fc"/>
    <property type="match status" value="1"/>
</dbReference>
<dbReference type="Pfam" id="PF14292">
    <property type="entry name" value="SusE"/>
    <property type="match status" value="1"/>
</dbReference>
<dbReference type="RefSeq" id="WP_027951804.1">
    <property type="nucleotide sequence ID" value="NZ_JADU01000007.1"/>
</dbReference>
<dbReference type="InterPro" id="IPR025970">
    <property type="entry name" value="SusE"/>
</dbReference>
<comment type="caution">
    <text evidence="4">The sequence shown here is derived from an EMBL/GenBank/DDBJ whole genome shotgun (WGS) entry which is preliminary data.</text>
</comment>
<dbReference type="CDD" id="cd12965">
    <property type="entry name" value="CBM-Eb_CBM-Fb"/>
    <property type="match status" value="1"/>
</dbReference>
<protein>
    <submittedName>
        <fullName evidence="4">SusF/SusE family outer membrane protein</fullName>
    </submittedName>
</protein>
<keyword evidence="5" id="KW-1185">Reference proteome</keyword>
<dbReference type="Pfam" id="PF16411">
    <property type="entry name" value="SusF_SusE"/>
    <property type="match status" value="2"/>
</dbReference>
<dbReference type="InterPro" id="IPR032187">
    <property type="entry name" value="SusF/SusE-like_C"/>
</dbReference>
<evidence type="ECO:0000313" key="5">
    <source>
        <dbReference type="Proteomes" id="UP001589688"/>
    </source>
</evidence>
<accession>A0ABV5ZQW5</accession>
<evidence type="ECO:0000313" key="4">
    <source>
        <dbReference type="EMBL" id="MFB9898549.1"/>
    </source>
</evidence>
<feature type="domain" description="Outer membrane protein SusF/SusE-like C-terminal" evidence="3">
    <location>
        <begin position="291"/>
        <end position="391"/>
    </location>
</feature>
<proteinExistence type="predicted"/>
<dbReference type="EMBL" id="JBHLZF010000002">
    <property type="protein sequence ID" value="MFB9898549.1"/>
    <property type="molecule type" value="Genomic_DNA"/>
</dbReference>
<evidence type="ECO:0000259" key="2">
    <source>
        <dbReference type="Pfam" id="PF14292"/>
    </source>
</evidence>
<dbReference type="Proteomes" id="UP001589688">
    <property type="component" value="Unassembled WGS sequence"/>
</dbReference>
<feature type="chain" id="PRO_5046672739" evidence="1">
    <location>
        <begin position="23"/>
        <end position="394"/>
    </location>
</feature>
<organism evidence="4 5">
    <name type="scientific">Hallella seregens ATCC 51272</name>
    <dbReference type="NCBI Taxonomy" id="1336250"/>
    <lineage>
        <taxon>Bacteria</taxon>
        <taxon>Pseudomonadati</taxon>
        <taxon>Bacteroidota</taxon>
        <taxon>Bacteroidia</taxon>
        <taxon>Bacteroidales</taxon>
        <taxon>Prevotellaceae</taxon>
        <taxon>Hallella</taxon>
    </lineage>
</organism>